<dbReference type="Pfam" id="PF00583">
    <property type="entry name" value="Acetyltransf_1"/>
    <property type="match status" value="1"/>
</dbReference>
<evidence type="ECO:0000259" key="1">
    <source>
        <dbReference type="PROSITE" id="PS51186"/>
    </source>
</evidence>
<organism evidence="2 3">
    <name type="scientific">Cognatishimia activa</name>
    <dbReference type="NCBI Taxonomy" id="1715691"/>
    <lineage>
        <taxon>Bacteria</taxon>
        <taxon>Pseudomonadati</taxon>
        <taxon>Pseudomonadota</taxon>
        <taxon>Alphaproteobacteria</taxon>
        <taxon>Rhodobacterales</taxon>
        <taxon>Paracoccaceae</taxon>
        <taxon>Cognatishimia</taxon>
    </lineage>
</organism>
<dbReference type="STRING" id="1715691.TA5113_03031"/>
<dbReference type="PROSITE" id="PS51186">
    <property type="entry name" value="GNAT"/>
    <property type="match status" value="1"/>
</dbReference>
<keyword evidence="3" id="KW-1185">Reference proteome</keyword>
<evidence type="ECO:0000313" key="3">
    <source>
        <dbReference type="Proteomes" id="UP000051184"/>
    </source>
</evidence>
<proteinExistence type="predicted"/>
<dbReference type="GO" id="GO:0016747">
    <property type="term" value="F:acyltransferase activity, transferring groups other than amino-acyl groups"/>
    <property type="evidence" value="ECO:0007669"/>
    <property type="project" value="InterPro"/>
</dbReference>
<dbReference type="AlphaFoldDB" id="A0A0P1IUI6"/>
<keyword evidence="2" id="KW-0808">Transferase</keyword>
<dbReference type="InterPro" id="IPR000182">
    <property type="entry name" value="GNAT_dom"/>
</dbReference>
<dbReference type="Proteomes" id="UP000051184">
    <property type="component" value="Unassembled WGS sequence"/>
</dbReference>
<gene>
    <name evidence="2" type="ORF">TA5114_02971</name>
</gene>
<protein>
    <submittedName>
        <fullName evidence="2">Ribosomal-protein-alanine N-acetyltransferase</fullName>
    </submittedName>
</protein>
<sequence length="149" mass="16391">MSAALHLAKPTDLEKLTHLVAAFHAEIGISSEETARERALIPMLDGSPYGIVYLIGPTRAPIGYIAITFSWSIEFGGMIATLDEFYVRPQIRGRGIGTEALLSLRKTLAQSEVNALFLEVQDTDAKAKRLYQKAGFGDRKGYQSLFTDL</sequence>
<dbReference type="SUPFAM" id="SSF55729">
    <property type="entry name" value="Acyl-CoA N-acyltransferases (Nat)"/>
    <property type="match status" value="1"/>
</dbReference>
<dbReference type="Gene3D" id="3.40.630.30">
    <property type="match status" value="1"/>
</dbReference>
<evidence type="ECO:0000313" key="2">
    <source>
        <dbReference type="EMBL" id="CUK27149.1"/>
    </source>
</evidence>
<dbReference type="RefSeq" id="WP_058316051.1">
    <property type="nucleotide sequence ID" value="NZ_CYTO01000024.1"/>
</dbReference>
<feature type="domain" description="N-acetyltransferase" evidence="1">
    <location>
        <begin position="3"/>
        <end position="149"/>
    </location>
</feature>
<name>A0A0P1IUI6_9RHOB</name>
<dbReference type="EMBL" id="CYUE01000021">
    <property type="protein sequence ID" value="CUK27149.1"/>
    <property type="molecule type" value="Genomic_DNA"/>
</dbReference>
<dbReference type="CDD" id="cd04301">
    <property type="entry name" value="NAT_SF"/>
    <property type="match status" value="1"/>
</dbReference>
<dbReference type="InterPro" id="IPR016181">
    <property type="entry name" value="Acyl_CoA_acyltransferase"/>
</dbReference>
<dbReference type="OrthoDB" id="9805924at2"/>
<reference evidence="2" key="1">
    <citation type="submission" date="2015-09" db="EMBL/GenBank/DDBJ databases">
        <authorList>
            <consortium name="Swine Surveillance"/>
        </authorList>
    </citation>
    <scope>NUCLEOTIDE SEQUENCE [LARGE SCALE GENOMIC DNA]</scope>
    <source>
        <strain evidence="2">CECT 5114</strain>
    </source>
</reference>
<accession>A0A0P1IUI6</accession>